<proteinExistence type="inferred from homology"/>
<dbReference type="Pfam" id="PF00011">
    <property type="entry name" value="HSP20"/>
    <property type="match status" value="1"/>
</dbReference>
<dbReference type="AlphaFoldDB" id="A0AAV5TAF4"/>
<dbReference type="Proteomes" id="UP001432027">
    <property type="component" value="Unassembled WGS sequence"/>
</dbReference>
<reference evidence="4" key="1">
    <citation type="submission" date="2023-10" db="EMBL/GenBank/DDBJ databases">
        <title>Genome assembly of Pristionchus species.</title>
        <authorList>
            <person name="Yoshida K."/>
            <person name="Sommer R.J."/>
        </authorList>
    </citation>
    <scope>NUCLEOTIDE SEQUENCE</scope>
    <source>
        <strain evidence="4">RS0144</strain>
    </source>
</reference>
<accession>A0AAV5TAF4</accession>
<dbReference type="PANTHER" id="PTHR45640:SF32">
    <property type="entry name" value="STRESS-INDUCED PROTEIN 1"/>
    <property type="match status" value="1"/>
</dbReference>
<dbReference type="GO" id="GO:0005737">
    <property type="term" value="C:cytoplasm"/>
    <property type="evidence" value="ECO:0007669"/>
    <property type="project" value="TreeGrafter"/>
</dbReference>
<dbReference type="InterPro" id="IPR002068">
    <property type="entry name" value="A-crystallin/Hsp20_dom"/>
</dbReference>
<dbReference type="GO" id="GO:0009408">
    <property type="term" value="P:response to heat"/>
    <property type="evidence" value="ECO:0007669"/>
    <property type="project" value="TreeGrafter"/>
</dbReference>
<protein>
    <recommendedName>
        <fullName evidence="3">SHSP domain-containing protein</fullName>
    </recommendedName>
</protein>
<dbReference type="CDD" id="cd06526">
    <property type="entry name" value="metazoan_ACD"/>
    <property type="match status" value="1"/>
</dbReference>
<dbReference type="PRINTS" id="PR00299">
    <property type="entry name" value="ACRYSTALLIN"/>
</dbReference>
<dbReference type="EMBL" id="BTSX01000004">
    <property type="protein sequence ID" value="GMS92208.1"/>
    <property type="molecule type" value="Genomic_DNA"/>
</dbReference>
<evidence type="ECO:0000259" key="3">
    <source>
        <dbReference type="PROSITE" id="PS01031"/>
    </source>
</evidence>
<feature type="non-terminal residue" evidence="4">
    <location>
        <position position="1"/>
    </location>
</feature>
<evidence type="ECO:0000256" key="2">
    <source>
        <dbReference type="RuleBase" id="RU003616"/>
    </source>
</evidence>
<dbReference type="Gene3D" id="2.60.40.790">
    <property type="match status" value="1"/>
</dbReference>
<evidence type="ECO:0000313" key="4">
    <source>
        <dbReference type="EMBL" id="GMS92208.1"/>
    </source>
</evidence>
<dbReference type="PANTHER" id="PTHR45640">
    <property type="entry name" value="HEAT SHOCK PROTEIN HSP-12.2-RELATED"/>
    <property type="match status" value="1"/>
</dbReference>
<dbReference type="GO" id="GO:0051082">
    <property type="term" value="F:unfolded protein binding"/>
    <property type="evidence" value="ECO:0007669"/>
    <property type="project" value="TreeGrafter"/>
</dbReference>
<dbReference type="GO" id="GO:0005634">
    <property type="term" value="C:nucleus"/>
    <property type="evidence" value="ECO:0007669"/>
    <property type="project" value="TreeGrafter"/>
</dbReference>
<name>A0AAV5TAF4_9BILA</name>
<evidence type="ECO:0000256" key="1">
    <source>
        <dbReference type="PROSITE-ProRule" id="PRU00285"/>
    </source>
</evidence>
<gene>
    <name evidence="4" type="ORF">PENTCL1PPCAC_14383</name>
</gene>
<dbReference type="PROSITE" id="PS01031">
    <property type="entry name" value="SHSP"/>
    <property type="match status" value="1"/>
</dbReference>
<dbReference type="GO" id="GO:0036498">
    <property type="term" value="P:IRE1-mediated unfolded protein response"/>
    <property type="evidence" value="ECO:0007669"/>
    <property type="project" value="TreeGrafter"/>
</dbReference>
<evidence type="ECO:0000313" key="5">
    <source>
        <dbReference type="Proteomes" id="UP001432027"/>
    </source>
</evidence>
<dbReference type="GO" id="GO:0042026">
    <property type="term" value="P:protein refolding"/>
    <property type="evidence" value="ECO:0007669"/>
    <property type="project" value="TreeGrafter"/>
</dbReference>
<feature type="domain" description="SHSP" evidence="3">
    <location>
        <begin position="46"/>
        <end position="155"/>
    </location>
</feature>
<dbReference type="SUPFAM" id="SSF49764">
    <property type="entry name" value="HSP20-like chaperones"/>
    <property type="match status" value="1"/>
</dbReference>
<dbReference type="InterPro" id="IPR008978">
    <property type="entry name" value="HSP20-like_chaperone"/>
</dbReference>
<comment type="caution">
    <text evidence="4">The sequence shown here is derived from an EMBL/GenBank/DDBJ whole genome shotgun (WGS) entry which is preliminary data.</text>
</comment>
<sequence length="155" mass="17608">LLLSEMPPIKYSPFDHSMRRAFVQMLSEDLDAQRVNFPYWRSVSNEHSLSIGSALGEVENTAEKFAFTVDLSHFKPDEIKVNQSGNELAIEGSHEEKYDEHGTIKRSVVRKYILPEDVNLESLRSSLSDKGHLTIEASKKTAEAAEFRTIPITRE</sequence>
<keyword evidence="5" id="KW-1185">Reference proteome</keyword>
<dbReference type="InterPro" id="IPR001436">
    <property type="entry name" value="Alpha-crystallin/sHSP_animal"/>
</dbReference>
<comment type="similarity">
    <text evidence="1 2">Belongs to the small heat shock protein (HSP20) family.</text>
</comment>
<organism evidence="4 5">
    <name type="scientific">Pristionchus entomophagus</name>
    <dbReference type="NCBI Taxonomy" id="358040"/>
    <lineage>
        <taxon>Eukaryota</taxon>
        <taxon>Metazoa</taxon>
        <taxon>Ecdysozoa</taxon>
        <taxon>Nematoda</taxon>
        <taxon>Chromadorea</taxon>
        <taxon>Rhabditida</taxon>
        <taxon>Rhabditina</taxon>
        <taxon>Diplogasteromorpha</taxon>
        <taxon>Diplogasteroidea</taxon>
        <taxon>Neodiplogasteridae</taxon>
        <taxon>Pristionchus</taxon>
    </lineage>
</organism>